<proteinExistence type="predicted"/>
<dbReference type="Gene3D" id="3.40.525.10">
    <property type="entry name" value="CRAL-TRIO lipid binding domain"/>
    <property type="match status" value="1"/>
</dbReference>
<feature type="region of interest" description="Disordered" evidence="1">
    <location>
        <begin position="319"/>
        <end position="345"/>
    </location>
</feature>
<reference evidence="3 5" key="2">
    <citation type="journal article" date="2018" name="Plant J.">
        <title>The Physcomitrella patens chromosome-scale assembly reveals moss genome structure and evolution.</title>
        <authorList>
            <person name="Lang D."/>
            <person name="Ullrich K.K."/>
            <person name="Murat F."/>
            <person name="Fuchs J."/>
            <person name="Jenkins J."/>
            <person name="Haas F.B."/>
            <person name="Piednoel M."/>
            <person name="Gundlach H."/>
            <person name="Van Bel M."/>
            <person name="Meyberg R."/>
            <person name="Vives C."/>
            <person name="Morata J."/>
            <person name="Symeonidi A."/>
            <person name="Hiss M."/>
            <person name="Muchero W."/>
            <person name="Kamisugi Y."/>
            <person name="Saleh O."/>
            <person name="Blanc G."/>
            <person name="Decker E.L."/>
            <person name="van Gessel N."/>
            <person name="Grimwood J."/>
            <person name="Hayes R.D."/>
            <person name="Graham S.W."/>
            <person name="Gunter L.E."/>
            <person name="McDaniel S.F."/>
            <person name="Hoernstein S.N.W."/>
            <person name="Larsson A."/>
            <person name="Li F.W."/>
            <person name="Perroud P.F."/>
            <person name="Phillips J."/>
            <person name="Ranjan P."/>
            <person name="Rokshar D.S."/>
            <person name="Rothfels C.J."/>
            <person name="Schneider L."/>
            <person name="Shu S."/>
            <person name="Stevenson D.W."/>
            <person name="Thummler F."/>
            <person name="Tillich M."/>
            <person name="Villarreal Aguilar J.C."/>
            <person name="Widiez T."/>
            <person name="Wong G.K."/>
            <person name="Wymore A."/>
            <person name="Zhang Y."/>
            <person name="Zimmer A.D."/>
            <person name="Quatrano R.S."/>
            <person name="Mayer K.F.X."/>
            <person name="Goodstein D."/>
            <person name="Casacuberta J.M."/>
            <person name="Vandepoele K."/>
            <person name="Reski R."/>
            <person name="Cuming A.C."/>
            <person name="Tuskan G.A."/>
            <person name="Maumus F."/>
            <person name="Salse J."/>
            <person name="Schmutz J."/>
            <person name="Rensing S.A."/>
        </authorList>
    </citation>
    <scope>NUCLEOTIDE SEQUENCE [LARGE SCALE GENOMIC DNA]</scope>
    <source>
        <strain evidence="4 5">cv. Gransden 2004</strain>
    </source>
</reference>
<name>A0A2K1JE56_PHYPA</name>
<dbReference type="SUPFAM" id="SSF46938">
    <property type="entry name" value="CRAL/TRIO N-terminal domain"/>
    <property type="match status" value="1"/>
</dbReference>
<dbReference type="Gramene" id="Pp3c15_22280V3.3">
    <property type="protein sequence ID" value="Pp3c15_22280V3.3"/>
    <property type="gene ID" value="Pp3c15_22280"/>
</dbReference>
<feature type="domain" description="CRAL-TRIO" evidence="2">
    <location>
        <begin position="83"/>
        <end position="240"/>
    </location>
</feature>
<dbReference type="OMA" id="WHVSKAR"/>
<accession>A0A2K1JE56</accession>
<dbReference type="Gramene" id="Pp3c15_22280V3.1">
    <property type="protein sequence ID" value="Pp3c15_22280V3.1"/>
    <property type="gene ID" value="Pp3c15_22280"/>
</dbReference>
<evidence type="ECO:0000259" key="2">
    <source>
        <dbReference type="PROSITE" id="PS50191"/>
    </source>
</evidence>
<evidence type="ECO:0000256" key="1">
    <source>
        <dbReference type="SAM" id="MobiDB-lite"/>
    </source>
</evidence>
<reference evidence="3 5" key="1">
    <citation type="journal article" date="2008" name="Science">
        <title>The Physcomitrella genome reveals evolutionary insights into the conquest of land by plants.</title>
        <authorList>
            <person name="Rensing S."/>
            <person name="Lang D."/>
            <person name="Zimmer A."/>
            <person name="Terry A."/>
            <person name="Salamov A."/>
            <person name="Shapiro H."/>
            <person name="Nishiyama T."/>
            <person name="Perroud P.-F."/>
            <person name="Lindquist E."/>
            <person name="Kamisugi Y."/>
            <person name="Tanahashi T."/>
            <person name="Sakakibara K."/>
            <person name="Fujita T."/>
            <person name="Oishi K."/>
            <person name="Shin-I T."/>
            <person name="Kuroki Y."/>
            <person name="Toyoda A."/>
            <person name="Suzuki Y."/>
            <person name="Hashimoto A."/>
            <person name="Yamaguchi K."/>
            <person name="Sugano A."/>
            <person name="Kohara Y."/>
            <person name="Fujiyama A."/>
            <person name="Anterola A."/>
            <person name="Aoki S."/>
            <person name="Ashton N."/>
            <person name="Barbazuk W.B."/>
            <person name="Barker E."/>
            <person name="Bennetzen J."/>
            <person name="Bezanilla M."/>
            <person name="Blankenship R."/>
            <person name="Cho S.H."/>
            <person name="Dutcher S."/>
            <person name="Estelle M."/>
            <person name="Fawcett J.A."/>
            <person name="Gundlach H."/>
            <person name="Hanada K."/>
            <person name="Heyl A."/>
            <person name="Hicks K.A."/>
            <person name="Hugh J."/>
            <person name="Lohr M."/>
            <person name="Mayer K."/>
            <person name="Melkozernov A."/>
            <person name="Murata T."/>
            <person name="Nelson D."/>
            <person name="Pils B."/>
            <person name="Prigge M."/>
            <person name="Reiss B."/>
            <person name="Renner T."/>
            <person name="Rombauts S."/>
            <person name="Rushton P."/>
            <person name="Sanderfoot A."/>
            <person name="Schween G."/>
            <person name="Shiu S.-H."/>
            <person name="Stueber K."/>
            <person name="Theodoulou F.L."/>
            <person name="Tu H."/>
            <person name="Van de Peer Y."/>
            <person name="Verrier P.J."/>
            <person name="Waters E."/>
            <person name="Wood A."/>
            <person name="Yang L."/>
            <person name="Cove D."/>
            <person name="Cuming A."/>
            <person name="Hasebe M."/>
            <person name="Lucas S."/>
            <person name="Mishler D.B."/>
            <person name="Reski R."/>
            <person name="Grigoriev I."/>
            <person name="Quatrano R.S."/>
            <person name="Boore J.L."/>
        </authorList>
    </citation>
    <scope>NUCLEOTIDE SEQUENCE [LARGE SCALE GENOMIC DNA]</scope>
    <source>
        <strain evidence="4 5">cv. Gransden 2004</strain>
    </source>
</reference>
<gene>
    <name evidence="4" type="primary">LOC112292846</name>
    <name evidence="3" type="ORF">PHYPA_020080</name>
</gene>
<dbReference type="PANTHER" id="PTHR46226:SF6">
    <property type="entry name" value="SEC14P-LIKE PHOSPHATIDYLINOSITOL TRANSFER FAMILY PROTEIN"/>
    <property type="match status" value="1"/>
</dbReference>
<dbReference type="AlphaFoldDB" id="A0A2K1JE56"/>
<evidence type="ECO:0000313" key="5">
    <source>
        <dbReference type="Proteomes" id="UP000006727"/>
    </source>
</evidence>
<keyword evidence="5" id="KW-1185">Reference proteome</keyword>
<sequence>MSRPNMKANVKQLQDSVDALDEPLRQSFQNMHGGYPEATLERFLNARDEDVSKASKMLIESLNWRVNNGIDNILEKPILPKSKFNAIRQSHLIGFCGYCKQGRPVFAIGVGNSTFDQASIESYVQSHIQINEYRDRMILPEISTKKGRHVGSCVKILDMTGLRLSAFSRLKTSTAIATVDDLNYPEKTDTYYIVNAPYVFSACWKAVKPMLQERTKRKVQVLRGNGQEELLQVMDFDTLPWFCKTNGGSSKNDVFSPNHKFHVELYNFIEQKALSSGRTLNSLSNEGSLNIKVPSLDEQDPHSETCDVVHAIESVLPSLEASQSTSEQNQRDKITTKMAGIQVST</sequence>
<dbReference type="PROSITE" id="PS50191">
    <property type="entry name" value="CRAL_TRIO"/>
    <property type="match status" value="1"/>
</dbReference>
<dbReference type="InterPro" id="IPR036865">
    <property type="entry name" value="CRAL-TRIO_dom_sf"/>
</dbReference>
<dbReference type="GeneID" id="112292846"/>
<dbReference type="EnsemblPlants" id="Pp3c15_22280V3.1">
    <property type="protein sequence ID" value="Pp3c15_22280V3.1"/>
    <property type="gene ID" value="Pp3c15_22280"/>
</dbReference>
<dbReference type="Gramene" id="Pp3c15_22280V3.2">
    <property type="protein sequence ID" value="Pp3c15_22280V3.2"/>
    <property type="gene ID" value="Pp3c15_22280"/>
</dbReference>
<dbReference type="EnsemblPlants" id="Pp3c15_22280V3.2">
    <property type="protein sequence ID" value="Pp3c15_22280V3.2"/>
    <property type="gene ID" value="Pp3c15_22280"/>
</dbReference>
<dbReference type="PANTHER" id="PTHR46226">
    <property type="entry name" value="CRAL-TRIO DOMAIN-CONTAINING PROTEIN"/>
    <property type="match status" value="1"/>
</dbReference>
<evidence type="ECO:0000313" key="3">
    <source>
        <dbReference type="EMBL" id="PNR39800.1"/>
    </source>
</evidence>
<dbReference type="Pfam" id="PF00650">
    <property type="entry name" value="CRAL_TRIO"/>
    <property type="match status" value="1"/>
</dbReference>
<reference evidence="4" key="3">
    <citation type="submission" date="2020-12" db="UniProtKB">
        <authorList>
            <consortium name="EnsemblPlants"/>
        </authorList>
    </citation>
    <scope>IDENTIFICATION</scope>
</reference>
<protein>
    <recommendedName>
        <fullName evidence="2">CRAL-TRIO domain-containing protein</fullName>
    </recommendedName>
</protein>
<organism evidence="3">
    <name type="scientific">Physcomitrium patens</name>
    <name type="common">Spreading-leaved earth moss</name>
    <name type="synonym">Physcomitrella patens</name>
    <dbReference type="NCBI Taxonomy" id="3218"/>
    <lineage>
        <taxon>Eukaryota</taxon>
        <taxon>Viridiplantae</taxon>
        <taxon>Streptophyta</taxon>
        <taxon>Embryophyta</taxon>
        <taxon>Bryophyta</taxon>
        <taxon>Bryophytina</taxon>
        <taxon>Bryopsida</taxon>
        <taxon>Funariidae</taxon>
        <taxon>Funariales</taxon>
        <taxon>Funariaceae</taxon>
        <taxon>Physcomitrium</taxon>
    </lineage>
</organism>
<dbReference type="InterPro" id="IPR036273">
    <property type="entry name" value="CRAL/TRIO_N_dom_sf"/>
</dbReference>
<dbReference type="EnsemblPlants" id="Pp3c15_22280V3.3">
    <property type="protein sequence ID" value="Pp3c15_22280V3.3"/>
    <property type="gene ID" value="Pp3c15_22280"/>
</dbReference>
<dbReference type="CDD" id="cd00170">
    <property type="entry name" value="SEC14"/>
    <property type="match status" value="1"/>
</dbReference>
<dbReference type="InterPro" id="IPR001251">
    <property type="entry name" value="CRAL-TRIO_dom"/>
</dbReference>
<dbReference type="EMBL" id="ABEU02000015">
    <property type="protein sequence ID" value="PNR39800.1"/>
    <property type="molecule type" value="Genomic_DNA"/>
</dbReference>
<dbReference type="SMART" id="SM00516">
    <property type="entry name" value="SEC14"/>
    <property type="match status" value="1"/>
</dbReference>
<dbReference type="OrthoDB" id="1434354at2759"/>
<dbReference type="SUPFAM" id="SSF52087">
    <property type="entry name" value="CRAL/TRIO domain"/>
    <property type="match status" value="1"/>
</dbReference>
<evidence type="ECO:0000313" key="4">
    <source>
        <dbReference type="EnsemblPlants" id="Pp3c15_22280V3.1"/>
    </source>
</evidence>
<dbReference type="RefSeq" id="XP_024397503.1">
    <property type="nucleotide sequence ID" value="XM_024541735.2"/>
</dbReference>
<dbReference type="Proteomes" id="UP000006727">
    <property type="component" value="Chromosome 15"/>
</dbReference>
<dbReference type="PaxDb" id="3218-PP1S66_3V6.1"/>
<dbReference type="RefSeq" id="XP_024397502.1">
    <property type="nucleotide sequence ID" value="XM_024541734.2"/>
</dbReference>